<reference evidence="8 9" key="1">
    <citation type="submission" date="2021-05" db="EMBL/GenBank/DDBJ databases">
        <title>Genome Assembly of Synthetic Allotetraploid Brassica napus Reveals Homoeologous Exchanges between Subgenomes.</title>
        <authorList>
            <person name="Davis J.T."/>
        </authorList>
    </citation>
    <scope>NUCLEOTIDE SEQUENCE [LARGE SCALE GENOMIC DNA]</scope>
    <source>
        <strain evidence="9">cv. Da-Ae</strain>
        <tissue evidence="8">Seedling</tissue>
    </source>
</reference>
<feature type="transmembrane region" description="Helical" evidence="6">
    <location>
        <begin position="100"/>
        <end position="121"/>
    </location>
</feature>
<dbReference type="InterPro" id="IPR030184">
    <property type="entry name" value="WAT1-related"/>
</dbReference>
<evidence type="ECO:0000256" key="4">
    <source>
        <dbReference type="ARBA" id="ARBA00022989"/>
    </source>
</evidence>
<comment type="similarity">
    <text evidence="2">Belongs to the drug/metabolite transporter (DMT) superfamily. Plant drug/metabolite exporter (P-DME) (TC 2.A.7.4) family.</text>
</comment>
<feature type="transmembrane region" description="Helical" evidence="6">
    <location>
        <begin position="464"/>
        <end position="487"/>
    </location>
</feature>
<sequence>MGYIDGKWAPLIMMTVIHMINGMVNALIKKVLDGGINHMVIATYRLGISTFFLLPIAYFWERKTRPKLTISISCQLFISALFGASLVLYFYLLGLSYTSATLGSAFTAIMPALTFIMALIFRFEKLNMKTKVGYCIVLGTMISLGGALVLTMYQGIPLTNSQEQASTLNHLTKHAHWTKGCIFLFISVMFFSSWMLIQAKVNVNYPCPYSSTVILSAFGTLQCALLSLIKTRNVEEWILKDRLTIITIIIAGVVAQGMCTVGISWCIKQRGPVFTSAFTPVMLMSATLFDFLIFHRMIYLGSIIGSVVVVIGLYVFLWSKSKQIDDCEINKLPTNTVEEGKEEEDHTNVNKLGNLLALIKKVLDGGINHMVIATYRLGISTLFLLPIAYFWERKTRPKLTASISFQHFASALFGASLMQYCYLLGLSYTSATIGSAFWGTMPATTFIMALIFRFDKLNMKTKAGYGVVVGALISLAGALTLTLYQGVPLSNSQEHATILNIHKGHENWFKGCFLLFTGVTFFSSWMLIQAKINSSYPCPYSSTVILSVFGTIQCALLSLIKSRHVEDWILRDKLTIITIIIAGAVGQGMCTVGTSWCIKQRGPVFTSAFSPVILMSATLFDFLILHRMIYLGSIIGSVVVVVGLYLFLWSKSKQIVDSKIVKLPTSTVEEEKEEEEEDHTNVNKLGRLLVIPMTP</sequence>
<feature type="transmembrane region" description="Helical" evidence="6">
    <location>
        <begin position="133"/>
        <end position="156"/>
    </location>
</feature>
<feature type="transmembrane region" description="Helical" evidence="6">
    <location>
        <begin position="288"/>
        <end position="316"/>
    </location>
</feature>
<evidence type="ECO:0000256" key="1">
    <source>
        <dbReference type="ARBA" id="ARBA00004141"/>
    </source>
</evidence>
<evidence type="ECO:0000259" key="7">
    <source>
        <dbReference type="Pfam" id="PF00892"/>
    </source>
</evidence>
<proteinExistence type="inferred from homology"/>
<feature type="transmembrane region" description="Helical" evidence="6">
    <location>
        <begin position="370"/>
        <end position="391"/>
    </location>
</feature>
<dbReference type="EMBL" id="JAGKQM010000003">
    <property type="protein sequence ID" value="KAH0933653.1"/>
    <property type="molecule type" value="Genomic_DNA"/>
</dbReference>
<name>A0ABQ8DY86_BRANA</name>
<evidence type="ECO:0000313" key="8">
    <source>
        <dbReference type="EMBL" id="KAH0933653.1"/>
    </source>
</evidence>
<gene>
    <name evidence="8" type="ORF">HID58_010770</name>
</gene>
<keyword evidence="4 6" id="KW-1133">Transmembrane helix</keyword>
<feature type="transmembrane region" description="Helical" evidence="6">
    <location>
        <begin position="176"/>
        <end position="197"/>
    </location>
</feature>
<dbReference type="Pfam" id="PF00892">
    <property type="entry name" value="EamA"/>
    <property type="match status" value="2"/>
</dbReference>
<comment type="caution">
    <text evidence="8">The sequence shown here is derived from an EMBL/GenBank/DDBJ whole genome shotgun (WGS) entry which is preliminary data.</text>
</comment>
<evidence type="ECO:0000313" key="9">
    <source>
        <dbReference type="Proteomes" id="UP000824890"/>
    </source>
</evidence>
<evidence type="ECO:0000256" key="6">
    <source>
        <dbReference type="SAM" id="Phobius"/>
    </source>
</evidence>
<accession>A0ABQ8DY86</accession>
<keyword evidence="3 6" id="KW-0812">Transmembrane</keyword>
<keyword evidence="5 6" id="KW-0472">Membrane</keyword>
<evidence type="ECO:0000256" key="5">
    <source>
        <dbReference type="ARBA" id="ARBA00023136"/>
    </source>
</evidence>
<dbReference type="InterPro" id="IPR000620">
    <property type="entry name" value="EamA_dom"/>
</dbReference>
<feature type="transmembrane region" description="Helical" evidence="6">
    <location>
        <begin position="629"/>
        <end position="649"/>
    </location>
</feature>
<feature type="transmembrane region" description="Helical" evidence="6">
    <location>
        <begin position="72"/>
        <end position="94"/>
    </location>
</feature>
<feature type="transmembrane region" description="Helical" evidence="6">
    <location>
        <begin position="540"/>
        <end position="560"/>
    </location>
</feature>
<dbReference type="Proteomes" id="UP000824890">
    <property type="component" value="Unassembled WGS sequence"/>
</dbReference>
<evidence type="ECO:0000256" key="3">
    <source>
        <dbReference type="ARBA" id="ARBA00022692"/>
    </source>
</evidence>
<comment type="subcellular location">
    <subcellularLocation>
        <location evidence="1">Membrane</location>
        <topology evidence="1">Multi-pass membrane protein</topology>
    </subcellularLocation>
</comment>
<dbReference type="PANTHER" id="PTHR31218">
    <property type="entry name" value="WAT1-RELATED PROTEIN"/>
    <property type="match status" value="1"/>
</dbReference>
<dbReference type="SUPFAM" id="SSF103481">
    <property type="entry name" value="Multidrug resistance efflux transporter EmrE"/>
    <property type="match status" value="4"/>
</dbReference>
<feature type="transmembrane region" description="Helical" evidence="6">
    <location>
        <begin position="575"/>
        <end position="597"/>
    </location>
</feature>
<feature type="transmembrane region" description="Helical" evidence="6">
    <location>
        <begin position="431"/>
        <end position="452"/>
    </location>
</feature>
<protein>
    <recommendedName>
        <fullName evidence="7">EamA domain-containing protein</fullName>
    </recommendedName>
</protein>
<feature type="domain" description="EamA" evidence="7">
    <location>
        <begin position="358"/>
        <end position="473"/>
    </location>
</feature>
<feature type="transmembrane region" description="Helical" evidence="6">
    <location>
        <begin position="604"/>
        <end position="623"/>
    </location>
</feature>
<feature type="domain" description="EamA" evidence="7">
    <location>
        <begin position="13"/>
        <end position="140"/>
    </location>
</feature>
<feature type="transmembrane region" description="Helical" evidence="6">
    <location>
        <begin position="7"/>
        <end position="28"/>
    </location>
</feature>
<keyword evidence="9" id="KW-1185">Reference proteome</keyword>
<feature type="transmembrane region" description="Helical" evidence="6">
    <location>
        <begin position="40"/>
        <end position="60"/>
    </location>
</feature>
<dbReference type="InterPro" id="IPR037185">
    <property type="entry name" value="EmrE-like"/>
</dbReference>
<feature type="transmembrane region" description="Helical" evidence="6">
    <location>
        <begin position="244"/>
        <end position="267"/>
    </location>
</feature>
<organism evidence="8 9">
    <name type="scientific">Brassica napus</name>
    <name type="common">Rape</name>
    <dbReference type="NCBI Taxonomy" id="3708"/>
    <lineage>
        <taxon>Eukaryota</taxon>
        <taxon>Viridiplantae</taxon>
        <taxon>Streptophyta</taxon>
        <taxon>Embryophyta</taxon>
        <taxon>Tracheophyta</taxon>
        <taxon>Spermatophyta</taxon>
        <taxon>Magnoliopsida</taxon>
        <taxon>eudicotyledons</taxon>
        <taxon>Gunneridae</taxon>
        <taxon>Pentapetalae</taxon>
        <taxon>rosids</taxon>
        <taxon>malvids</taxon>
        <taxon>Brassicales</taxon>
        <taxon>Brassicaceae</taxon>
        <taxon>Brassiceae</taxon>
        <taxon>Brassica</taxon>
    </lineage>
</organism>
<evidence type="ECO:0000256" key="2">
    <source>
        <dbReference type="ARBA" id="ARBA00007635"/>
    </source>
</evidence>
<feature type="transmembrane region" description="Helical" evidence="6">
    <location>
        <begin position="209"/>
        <end position="229"/>
    </location>
</feature>
<feature type="transmembrane region" description="Helical" evidence="6">
    <location>
        <begin position="507"/>
        <end position="528"/>
    </location>
</feature>